<evidence type="ECO:0000256" key="6">
    <source>
        <dbReference type="ARBA" id="ARBA00022839"/>
    </source>
</evidence>
<dbReference type="PROSITE" id="PS51198">
    <property type="entry name" value="UVRD_HELICASE_ATP_BIND"/>
    <property type="match status" value="1"/>
</dbReference>
<keyword evidence="19" id="KW-1185">Reference proteome</keyword>
<dbReference type="OrthoDB" id="9810135at2"/>
<dbReference type="Gene3D" id="3.40.50.300">
    <property type="entry name" value="P-loop containing nucleotide triphosphate hydrolases"/>
    <property type="match status" value="3"/>
</dbReference>
<dbReference type="Gene3D" id="3.90.320.10">
    <property type="match status" value="1"/>
</dbReference>
<gene>
    <name evidence="18" type="primary">addA</name>
    <name evidence="18" type="ORF">FEZ63_05170</name>
</gene>
<dbReference type="InterPro" id="IPR038726">
    <property type="entry name" value="PDDEXK_AddAB-type"/>
</dbReference>
<feature type="domain" description="UvrD-like helicase C-terminal" evidence="17">
    <location>
        <begin position="517"/>
        <end position="790"/>
    </location>
</feature>
<dbReference type="InterPro" id="IPR011604">
    <property type="entry name" value="PDDEXK-like_dom_sf"/>
</dbReference>
<comment type="caution">
    <text evidence="18">The sequence shown here is derived from an EMBL/GenBank/DDBJ whole genome shotgun (WGS) entry which is preliminary data.</text>
</comment>
<protein>
    <recommendedName>
        <fullName evidence="12">DNA 3'-5' helicase</fullName>
        <ecNumber evidence="12">5.6.2.4</ecNumber>
    </recommendedName>
    <alternativeName>
        <fullName evidence="13">DNA 3'-5' helicase II</fullName>
    </alternativeName>
</protein>
<dbReference type="Gene3D" id="1.10.486.10">
    <property type="entry name" value="PCRA, domain 4"/>
    <property type="match status" value="1"/>
</dbReference>
<dbReference type="GO" id="GO:0000725">
    <property type="term" value="P:recombinational repair"/>
    <property type="evidence" value="ECO:0007669"/>
    <property type="project" value="TreeGrafter"/>
</dbReference>
<evidence type="ECO:0000256" key="7">
    <source>
        <dbReference type="ARBA" id="ARBA00022840"/>
    </source>
</evidence>
<dbReference type="NCBIfam" id="TIGR02784">
    <property type="entry name" value="addA_alphas"/>
    <property type="match status" value="1"/>
</dbReference>
<keyword evidence="2 15" id="KW-0547">Nucleotide-binding</keyword>
<evidence type="ECO:0000256" key="11">
    <source>
        <dbReference type="ARBA" id="ARBA00034617"/>
    </source>
</evidence>
<dbReference type="Pfam" id="PF00580">
    <property type="entry name" value="UvrD-helicase"/>
    <property type="match status" value="1"/>
</dbReference>
<feature type="binding site" evidence="15">
    <location>
        <begin position="29"/>
        <end position="36"/>
    </location>
    <ligand>
        <name>ATP</name>
        <dbReference type="ChEBI" id="CHEBI:30616"/>
    </ligand>
</feature>
<dbReference type="AlphaFoldDB" id="A0A5N3PFA1"/>
<keyword evidence="4 15" id="KW-0378">Hydrolase</keyword>
<evidence type="ECO:0000256" key="14">
    <source>
        <dbReference type="ARBA" id="ARBA00048988"/>
    </source>
</evidence>
<dbReference type="GO" id="GO:0033202">
    <property type="term" value="C:DNA helicase complex"/>
    <property type="evidence" value="ECO:0007669"/>
    <property type="project" value="TreeGrafter"/>
</dbReference>
<evidence type="ECO:0000313" key="18">
    <source>
        <dbReference type="EMBL" id="KAB0268389.1"/>
    </source>
</evidence>
<evidence type="ECO:0000256" key="15">
    <source>
        <dbReference type="PROSITE-ProRule" id="PRU00560"/>
    </source>
</evidence>
<dbReference type="GO" id="GO:0003677">
    <property type="term" value="F:DNA binding"/>
    <property type="evidence" value="ECO:0007669"/>
    <property type="project" value="UniProtKB-KW"/>
</dbReference>
<dbReference type="Pfam" id="PF13361">
    <property type="entry name" value="UvrD_C"/>
    <property type="match status" value="1"/>
</dbReference>
<feature type="domain" description="UvrD-like helicase ATP-binding" evidence="16">
    <location>
        <begin position="8"/>
        <end position="485"/>
    </location>
</feature>
<name>A0A5N3PFA1_9HYPH</name>
<keyword evidence="5 15" id="KW-0347">Helicase</keyword>
<keyword evidence="6" id="KW-0269">Exonuclease</keyword>
<keyword evidence="1" id="KW-0540">Nuclease</keyword>
<dbReference type="GO" id="GO:0005829">
    <property type="term" value="C:cytosol"/>
    <property type="evidence" value="ECO:0007669"/>
    <property type="project" value="TreeGrafter"/>
</dbReference>
<dbReference type="RefSeq" id="WP_150942571.1">
    <property type="nucleotide sequence ID" value="NZ_VCMV01000006.1"/>
</dbReference>
<evidence type="ECO:0000256" key="8">
    <source>
        <dbReference type="ARBA" id="ARBA00023125"/>
    </source>
</evidence>
<evidence type="ECO:0000259" key="17">
    <source>
        <dbReference type="PROSITE" id="PS51217"/>
    </source>
</evidence>
<proteinExistence type="predicted"/>
<evidence type="ECO:0000256" key="5">
    <source>
        <dbReference type="ARBA" id="ARBA00022806"/>
    </source>
</evidence>
<evidence type="ECO:0000259" key="16">
    <source>
        <dbReference type="PROSITE" id="PS51198"/>
    </source>
</evidence>
<comment type="catalytic activity">
    <reaction evidence="11">
        <text>Couples ATP hydrolysis with the unwinding of duplex DNA by translocating in the 3'-5' direction.</text>
        <dbReference type="EC" id="5.6.2.4"/>
    </reaction>
</comment>
<dbReference type="InterPro" id="IPR027417">
    <property type="entry name" value="P-loop_NTPase"/>
</dbReference>
<dbReference type="GO" id="GO:0005524">
    <property type="term" value="F:ATP binding"/>
    <property type="evidence" value="ECO:0007669"/>
    <property type="project" value="UniProtKB-UniRule"/>
</dbReference>
<keyword evidence="8" id="KW-0238">DNA-binding</keyword>
<dbReference type="EC" id="5.6.2.4" evidence="12"/>
<evidence type="ECO:0000256" key="1">
    <source>
        <dbReference type="ARBA" id="ARBA00022722"/>
    </source>
</evidence>
<dbReference type="InterPro" id="IPR014016">
    <property type="entry name" value="UvrD-like_ATP-bd"/>
</dbReference>
<evidence type="ECO:0000256" key="4">
    <source>
        <dbReference type="ARBA" id="ARBA00022801"/>
    </source>
</evidence>
<accession>A0A5N3PFA1</accession>
<dbReference type="EMBL" id="VCMV01000006">
    <property type="protein sequence ID" value="KAB0268389.1"/>
    <property type="molecule type" value="Genomic_DNA"/>
</dbReference>
<evidence type="ECO:0000256" key="10">
    <source>
        <dbReference type="ARBA" id="ARBA00023235"/>
    </source>
</evidence>
<evidence type="ECO:0000256" key="3">
    <source>
        <dbReference type="ARBA" id="ARBA00022763"/>
    </source>
</evidence>
<dbReference type="InterPro" id="IPR014017">
    <property type="entry name" value="DNA_helicase_UvrD-like_C"/>
</dbReference>
<dbReference type="InterPro" id="IPR014151">
    <property type="entry name" value="DNA_helicase_AddA"/>
</dbReference>
<organism evidence="18 19">
    <name type="scientific">Microvirga brassicacearum</name>
    <dbReference type="NCBI Taxonomy" id="2580413"/>
    <lineage>
        <taxon>Bacteria</taxon>
        <taxon>Pseudomonadati</taxon>
        <taxon>Pseudomonadota</taxon>
        <taxon>Alphaproteobacteria</taxon>
        <taxon>Hyphomicrobiales</taxon>
        <taxon>Methylobacteriaceae</taxon>
        <taxon>Microvirga</taxon>
    </lineage>
</organism>
<dbReference type="Proteomes" id="UP000325684">
    <property type="component" value="Unassembled WGS sequence"/>
</dbReference>
<dbReference type="Pfam" id="PF12705">
    <property type="entry name" value="PDDEXK_1"/>
    <property type="match status" value="1"/>
</dbReference>
<evidence type="ECO:0000256" key="9">
    <source>
        <dbReference type="ARBA" id="ARBA00023204"/>
    </source>
</evidence>
<evidence type="ECO:0000313" key="19">
    <source>
        <dbReference type="Proteomes" id="UP000325684"/>
    </source>
</evidence>
<comment type="catalytic activity">
    <reaction evidence="14">
        <text>ATP + H2O = ADP + phosphate + H(+)</text>
        <dbReference type="Rhea" id="RHEA:13065"/>
        <dbReference type="ChEBI" id="CHEBI:15377"/>
        <dbReference type="ChEBI" id="CHEBI:15378"/>
        <dbReference type="ChEBI" id="CHEBI:30616"/>
        <dbReference type="ChEBI" id="CHEBI:43474"/>
        <dbReference type="ChEBI" id="CHEBI:456216"/>
        <dbReference type="EC" id="5.6.2.4"/>
    </reaction>
</comment>
<keyword evidence="3" id="KW-0227">DNA damage</keyword>
<keyword evidence="7 15" id="KW-0067">ATP-binding</keyword>
<keyword evidence="10" id="KW-0413">Isomerase</keyword>
<evidence type="ECO:0000256" key="13">
    <source>
        <dbReference type="ARBA" id="ARBA00034923"/>
    </source>
</evidence>
<dbReference type="GO" id="GO:0043138">
    <property type="term" value="F:3'-5' DNA helicase activity"/>
    <property type="evidence" value="ECO:0007669"/>
    <property type="project" value="UniProtKB-EC"/>
</dbReference>
<sequence>MRTDLVIPQYTKDAQRRAANPRASAWVSANAGAGKTKVLTDRVVRLLLDGCAPGRILCLTFTKAAAANMAIRVFELLGRWVTLDEERLVVELTELEGRAPSRTQVRLARTLFARAVETPGGLKIDTIHAFCERLLHLVPFEANVPARFAVLDENQSGEMLAEETANVLADSASGDYPHLHDALAVISVEAAGDKLSAALSAALRCKRFLRRPDGIAAGFEDLRKALGLDPGENAASVERAMLEDGIAPSDWMALAAELRTGKSTDEARAASLVAASLAQDPEERLTHYLTVFFTQQNTPRKSSSFVTKAVPLPVAERLIEEQNRLDRLKSRLKAAHAWQRTSALFILAAEIGARVEQAKARYGALDFQDLIDKTLALLSRGDTAWVLYKLDRGIDHVLIDEAQDTNPEQWEILRRITADFTAGFGANGGRVRTLFAVGDPKQSIYGFQGAAPQKFEESRQDWKRKVAEAALAFEDVSLTLSFRSTPAVLSAVDATFAVDAHFKGLSFEDTAVGTVHQSARPDVPGCVELWPVVTPQDEDEPDAWVLPVDAPEQQSPPVVVAGRIADVVKRWTSTGDETGRIWKAGEVLVLVRKRGAAFEAVIRALKEKGVPVAGADRLNIGEHIAVMDLVAAGRAALLPDDDLTLATALKSPLVGLTDDDLIRIAAYRGDDESLLTALQRHAQSEDLPARRACDALRHWRELAREQGPFGFFASLLGPLRGRAQLVARLGSEAGDAIDAFLSAAHQSEKLDTPSLVTFLDRFESADHTIKRDLDSTNNEVRVMTVHGAKGLEAPLVFLFDGCATKGADPVLLELPAGTTGTVPVWSPGHNYDSDAIAAARTLLHEKAAEEHNRLLYVAMTRAKDRLVVAPYLTSGKTVKPEAWSEMIRHGLGLKPGVLEPVEAPFGPIEVWREGPVAVAAVAEPESASVARAAMPEWLTQKVLAEPEPLPPIRPSSALGAADRMTRPGDGPYAPEARLRGTIVHALLERLPSLPPEKREAMATAYVKARAPRLAAGLRETFVSHASSVLQHAALAPLFGAGSRAEAPLAGRIATAEGELLVSGQVDRLAVLEDEVLVADFKTTARPPREGEPPPPSYVTQLALYRLLLQEIYPDKRVRAFLVWTAGPVVHELDKAELERALALIHAR</sequence>
<dbReference type="InterPro" id="IPR000212">
    <property type="entry name" value="DNA_helicase_UvrD/REP"/>
</dbReference>
<dbReference type="PANTHER" id="PTHR11070:SF2">
    <property type="entry name" value="ATP-DEPENDENT DNA HELICASE SRS2"/>
    <property type="match status" value="1"/>
</dbReference>
<dbReference type="PANTHER" id="PTHR11070">
    <property type="entry name" value="UVRD / RECB / PCRA DNA HELICASE FAMILY MEMBER"/>
    <property type="match status" value="1"/>
</dbReference>
<dbReference type="SUPFAM" id="SSF52540">
    <property type="entry name" value="P-loop containing nucleoside triphosphate hydrolases"/>
    <property type="match status" value="1"/>
</dbReference>
<keyword evidence="9" id="KW-0234">DNA repair</keyword>
<dbReference type="PROSITE" id="PS51217">
    <property type="entry name" value="UVRD_HELICASE_CTER"/>
    <property type="match status" value="1"/>
</dbReference>
<evidence type="ECO:0000256" key="2">
    <source>
        <dbReference type="ARBA" id="ARBA00022741"/>
    </source>
</evidence>
<reference evidence="18 19" key="1">
    <citation type="journal article" date="2019" name="Microorganisms">
        <title>Genome Insights into the Novel Species Microvirga brassicacearum, a Rapeseed Endophyte with Biotechnological Potential.</title>
        <authorList>
            <person name="Jimenez-Gomez A."/>
            <person name="Saati-Santamaria Z."/>
            <person name="Igual J.M."/>
            <person name="Rivas R."/>
            <person name="Mateos P.F."/>
            <person name="Garcia-Fraile P."/>
        </authorList>
    </citation>
    <scope>NUCLEOTIDE SEQUENCE [LARGE SCALE GENOMIC DNA]</scope>
    <source>
        <strain evidence="18 19">CDVBN77</strain>
    </source>
</reference>
<evidence type="ECO:0000256" key="12">
    <source>
        <dbReference type="ARBA" id="ARBA00034808"/>
    </source>
</evidence>
<dbReference type="SUPFAM" id="SSF52980">
    <property type="entry name" value="Restriction endonuclease-like"/>
    <property type="match status" value="1"/>
</dbReference>
<dbReference type="InterPro" id="IPR011335">
    <property type="entry name" value="Restrct_endonuc-II-like"/>
</dbReference>
<dbReference type="GO" id="GO:0004527">
    <property type="term" value="F:exonuclease activity"/>
    <property type="evidence" value="ECO:0007669"/>
    <property type="project" value="UniProtKB-KW"/>
</dbReference>